<sequence length="442" mass="48346">MKKLLLNLTILVTVLSIAGCAGNNKTDNPAVDKAGSGGAKSENTAASVTKIEYWYAQAAQLSKATEEMISKYNSEQSAVKVTGVNLGDGSALATKLQAAILAGNQPAIAMLATTQTSEFGLSRALDDLKTYFSKEEIAAFHPGMLNNALIKDQLLGIPFYRSTFVMYYNKNMLRDAGLPDAGPKNWEELKSFALKTTDKNKSVVGFEMPIDVIFFEDGVFQQKGEMFSPDEKQVAFDNEAGYATVRLYQDMIKNGSMKIPSGQESNAHLSAINDFISQKAAIIFTTSATLPTMLEGAKDKFELGVGFLPAGQQYAASTTGSNLTVLAKSSTQEKKAAVAFIKWLAQKENVAQLSELTGYIPVTKEAKESDRIKQLWTKTPQYRVAYDQLDFARSRPTMRGYKEISIKIQDEIKKALLDLTITPEDTVKSAAKQVQQLLEAQK</sequence>
<gene>
    <name evidence="2" type="ORF">OB236_35580</name>
</gene>
<reference evidence="2 3" key="1">
    <citation type="submission" date="2022-09" db="EMBL/GenBank/DDBJ databases">
        <authorList>
            <person name="Han X.L."/>
            <person name="Wang Q."/>
            <person name="Lu T."/>
        </authorList>
    </citation>
    <scope>NUCLEOTIDE SEQUENCE [LARGE SCALE GENOMIC DNA]</scope>
    <source>
        <strain evidence="2 3">WQ 127069</strain>
    </source>
</reference>
<dbReference type="RefSeq" id="WP_262688244.1">
    <property type="nucleotide sequence ID" value="NZ_JAOQIO010000121.1"/>
</dbReference>
<dbReference type="PROSITE" id="PS51257">
    <property type="entry name" value="PROKAR_LIPOPROTEIN"/>
    <property type="match status" value="1"/>
</dbReference>
<comment type="caution">
    <text evidence="2">The sequence shown here is derived from an EMBL/GenBank/DDBJ whole genome shotgun (WGS) entry which is preliminary data.</text>
</comment>
<proteinExistence type="predicted"/>
<dbReference type="PANTHER" id="PTHR43649:SF30">
    <property type="entry name" value="ABC TRANSPORTER SUBSTRATE-BINDING PROTEIN"/>
    <property type="match status" value="1"/>
</dbReference>
<evidence type="ECO:0000313" key="3">
    <source>
        <dbReference type="Proteomes" id="UP001652445"/>
    </source>
</evidence>
<dbReference type="CDD" id="cd14748">
    <property type="entry name" value="PBP2_UgpB"/>
    <property type="match status" value="1"/>
</dbReference>
<feature type="signal peptide" evidence="1">
    <location>
        <begin position="1"/>
        <end position="21"/>
    </location>
</feature>
<dbReference type="InterPro" id="IPR006059">
    <property type="entry name" value="SBP"/>
</dbReference>
<dbReference type="Pfam" id="PF13416">
    <property type="entry name" value="SBP_bac_8"/>
    <property type="match status" value="1"/>
</dbReference>
<dbReference type="Proteomes" id="UP001652445">
    <property type="component" value="Unassembled WGS sequence"/>
</dbReference>
<dbReference type="PANTHER" id="PTHR43649">
    <property type="entry name" value="ARABINOSE-BINDING PROTEIN-RELATED"/>
    <property type="match status" value="1"/>
</dbReference>
<dbReference type="SUPFAM" id="SSF53850">
    <property type="entry name" value="Periplasmic binding protein-like II"/>
    <property type="match status" value="1"/>
</dbReference>
<name>A0ABT2US58_9BACL</name>
<accession>A0ABT2US58</accession>
<keyword evidence="3" id="KW-1185">Reference proteome</keyword>
<dbReference type="EMBL" id="JAOQIO010000121">
    <property type="protein sequence ID" value="MCU6797460.1"/>
    <property type="molecule type" value="Genomic_DNA"/>
</dbReference>
<evidence type="ECO:0000256" key="1">
    <source>
        <dbReference type="SAM" id="SignalP"/>
    </source>
</evidence>
<evidence type="ECO:0000313" key="2">
    <source>
        <dbReference type="EMBL" id="MCU6797460.1"/>
    </source>
</evidence>
<feature type="chain" id="PRO_5047018814" evidence="1">
    <location>
        <begin position="22"/>
        <end position="442"/>
    </location>
</feature>
<protein>
    <submittedName>
        <fullName evidence="2">ABC transporter substrate-binding protein</fullName>
    </submittedName>
</protein>
<keyword evidence="1" id="KW-0732">Signal</keyword>
<dbReference type="Gene3D" id="3.40.190.10">
    <property type="entry name" value="Periplasmic binding protein-like II"/>
    <property type="match status" value="2"/>
</dbReference>
<dbReference type="InterPro" id="IPR050490">
    <property type="entry name" value="Bact_solute-bd_prot1"/>
</dbReference>
<organism evidence="2 3">
    <name type="scientific">Paenibacillus baimaensis</name>
    <dbReference type="NCBI Taxonomy" id="2982185"/>
    <lineage>
        <taxon>Bacteria</taxon>
        <taxon>Bacillati</taxon>
        <taxon>Bacillota</taxon>
        <taxon>Bacilli</taxon>
        <taxon>Bacillales</taxon>
        <taxon>Paenibacillaceae</taxon>
        <taxon>Paenibacillus</taxon>
    </lineage>
</organism>